<gene>
    <name evidence="1" type="ORF">C8J30_11474</name>
</gene>
<organism evidence="1 2">
    <name type="scientific">Rhodobacter viridis</name>
    <dbReference type="NCBI Taxonomy" id="1054202"/>
    <lineage>
        <taxon>Bacteria</taxon>
        <taxon>Pseudomonadati</taxon>
        <taxon>Pseudomonadota</taxon>
        <taxon>Alphaproteobacteria</taxon>
        <taxon>Rhodobacterales</taxon>
        <taxon>Rhodobacter group</taxon>
        <taxon>Rhodobacter</taxon>
    </lineage>
</organism>
<evidence type="ECO:0000313" key="1">
    <source>
        <dbReference type="EMBL" id="PYF08136.1"/>
    </source>
</evidence>
<proteinExistence type="predicted"/>
<protein>
    <submittedName>
        <fullName evidence="1">Uncharacterized protein</fullName>
    </submittedName>
</protein>
<dbReference type="Proteomes" id="UP000247727">
    <property type="component" value="Unassembled WGS sequence"/>
</dbReference>
<dbReference type="EMBL" id="QJTK01000014">
    <property type="protein sequence ID" value="PYF08136.1"/>
    <property type="molecule type" value="Genomic_DNA"/>
</dbReference>
<evidence type="ECO:0000313" key="2">
    <source>
        <dbReference type="Proteomes" id="UP000247727"/>
    </source>
</evidence>
<keyword evidence="2" id="KW-1185">Reference proteome</keyword>
<dbReference type="AlphaFoldDB" id="A0A318TTG6"/>
<reference evidence="1 2" key="1">
    <citation type="submission" date="2018-06" db="EMBL/GenBank/DDBJ databases">
        <title>Genomic Encyclopedia of Type Strains, Phase III (KMG-III): the genomes of soil and plant-associated and newly described type strains.</title>
        <authorList>
            <person name="Whitman W."/>
        </authorList>
    </citation>
    <scope>NUCLEOTIDE SEQUENCE [LARGE SCALE GENOMIC DNA]</scope>
    <source>
        <strain evidence="1 2">JA737</strain>
    </source>
</reference>
<accession>A0A318TTG6</accession>
<comment type="caution">
    <text evidence="1">The sequence shown here is derived from an EMBL/GenBank/DDBJ whole genome shotgun (WGS) entry which is preliminary data.</text>
</comment>
<sequence length="81" mass="8800">MRWRQGHARGLSLYTTRTGTKNTSHWYLHAVLILQEEVISVKSCSHGAMGFTPLAHPGRLAEPAGFKCTPAPGFLATLAPV</sequence>
<name>A0A318TTG6_9RHOB</name>